<accession>A0A561PXT0</accession>
<sequence length="231" mass="25152">MHMKKMMFLLAMASLSTAVGMAQDKSQGKIDYEVTLNVRASMKPDQQQYKDLVPEKVVNKEVLYFNGSKARLSRKDPDEITSDEGAKVKIVTNDGQIAVYTDAATGQSWSLQEANGKKTLIPMEKGYKAVGKASISVDSAKIETGKRTKEILGFPCREMVIKSKEMGEMTLWVTDALPLRAGPMGFSSDKGLVLGVDNKKLNVIATAITYSPVSLGEVTPPADVPVMSDKK</sequence>
<organism evidence="2 3">
    <name type="scientific">Chitinophaga polysaccharea</name>
    <dbReference type="NCBI Taxonomy" id="1293035"/>
    <lineage>
        <taxon>Bacteria</taxon>
        <taxon>Pseudomonadati</taxon>
        <taxon>Bacteroidota</taxon>
        <taxon>Chitinophagia</taxon>
        <taxon>Chitinophagales</taxon>
        <taxon>Chitinophagaceae</taxon>
        <taxon>Chitinophaga</taxon>
    </lineage>
</organism>
<gene>
    <name evidence="2" type="ORF">FHW36_102669</name>
</gene>
<proteinExistence type="predicted"/>
<comment type="caution">
    <text evidence="2">The sequence shown here is derived from an EMBL/GenBank/DDBJ whole genome shotgun (WGS) entry which is preliminary data.</text>
</comment>
<feature type="chain" id="PRO_5022229683" evidence="1">
    <location>
        <begin position="23"/>
        <end position="231"/>
    </location>
</feature>
<keyword evidence="1" id="KW-0732">Signal</keyword>
<dbReference type="Pfam" id="PF22252">
    <property type="entry name" value="PNGase_F-II_N"/>
    <property type="match status" value="1"/>
</dbReference>
<dbReference type="Proteomes" id="UP000320811">
    <property type="component" value="Unassembled WGS sequence"/>
</dbReference>
<evidence type="ECO:0000313" key="3">
    <source>
        <dbReference type="Proteomes" id="UP000320811"/>
    </source>
</evidence>
<evidence type="ECO:0000313" key="2">
    <source>
        <dbReference type="EMBL" id="TWF42907.1"/>
    </source>
</evidence>
<dbReference type="AlphaFoldDB" id="A0A561PXT0"/>
<protein>
    <submittedName>
        <fullName evidence="2">GLPGLI family protein</fullName>
    </submittedName>
</protein>
<feature type="signal peptide" evidence="1">
    <location>
        <begin position="1"/>
        <end position="22"/>
    </location>
</feature>
<keyword evidence="3" id="KW-1185">Reference proteome</keyword>
<name>A0A561PXT0_9BACT</name>
<dbReference type="EMBL" id="VIWO01000002">
    <property type="protein sequence ID" value="TWF42907.1"/>
    <property type="molecule type" value="Genomic_DNA"/>
</dbReference>
<reference evidence="2 3" key="1">
    <citation type="submission" date="2019-06" db="EMBL/GenBank/DDBJ databases">
        <title>Sorghum-associated microbial communities from plants grown in Nebraska, USA.</title>
        <authorList>
            <person name="Schachtman D."/>
        </authorList>
    </citation>
    <scope>NUCLEOTIDE SEQUENCE [LARGE SCALE GENOMIC DNA]</scope>
    <source>
        <strain evidence="2 3">1209</strain>
    </source>
</reference>
<evidence type="ECO:0000256" key="1">
    <source>
        <dbReference type="SAM" id="SignalP"/>
    </source>
</evidence>